<dbReference type="AlphaFoldDB" id="A0AB39HEB3"/>
<evidence type="ECO:0000313" key="2">
    <source>
        <dbReference type="EMBL" id="XDK25139.1"/>
    </source>
</evidence>
<proteinExistence type="predicted"/>
<dbReference type="GO" id="GO:0005829">
    <property type="term" value="C:cytosol"/>
    <property type="evidence" value="ECO:0007669"/>
    <property type="project" value="TreeGrafter"/>
</dbReference>
<dbReference type="CDD" id="cd01741">
    <property type="entry name" value="GATase1_1"/>
    <property type="match status" value="1"/>
</dbReference>
<dbReference type="SUPFAM" id="SSF52317">
    <property type="entry name" value="Class I glutamine amidotransferase-like"/>
    <property type="match status" value="1"/>
</dbReference>
<dbReference type="InterPro" id="IPR029062">
    <property type="entry name" value="Class_I_gatase-like"/>
</dbReference>
<dbReference type="KEGG" id="vih:AB0763_00340"/>
<feature type="domain" description="Glutamine amidotransferase" evidence="1">
    <location>
        <begin position="51"/>
        <end position="197"/>
    </location>
</feature>
<dbReference type="InterPro" id="IPR017926">
    <property type="entry name" value="GATASE"/>
</dbReference>
<dbReference type="RefSeq" id="WP_306101798.1">
    <property type="nucleotide sequence ID" value="NZ_CP162601.1"/>
</dbReference>
<dbReference type="GO" id="GO:0016787">
    <property type="term" value="F:hydrolase activity"/>
    <property type="evidence" value="ECO:0007669"/>
    <property type="project" value="UniProtKB-KW"/>
</dbReference>
<dbReference type="PROSITE" id="PS51273">
    <property type="entry name" value="GATASE_TYPE_1"/>
    <property type="match status" value="1"/>
</dbReference>
<dbReference type="PANTHER" id="PTHR42695">
    <property type="entry name" value="GLUTAMINE AMIDOTRANSFERASE YLR126C-RELATED"/>
    <property type="match status" value="1"/>
</dbReference>
<reference evidence="2" key="1">
    <citation type="submission" date="2024-07" db="EMBL/GenBank/DDBJ databases">
        <title>Genome Analysis of a Potential Novel Vibrio Species Secreting pH- and Thermo-stable Alginate Lyase and its Application in Producing Alginate Oligosaccharides.</title>
        <authorList>
            <person name="Huang H."/>
            <person name="Bao K."/>
        </authorList>
    </citation>
    <scope>NUCLEOTIDE SEQUENCE</scope>
    <source>
        <strain evidence="2">HB236076</strain>
    </source>
</reference>
<dbReference type="InterPro" id="IPR044992">
    <property type="entry name" value="ChyE-like"/>
</dbReference>
<evidence type="ECO:0000259" key="1">
    <source>
        <dbReference type="Pfam" id="PF00117"/>
    </source>
</evidence>
<dbReference type="Gene3D" id="3.40.50.880">
    <property type="match status" value="1"/>
</dbReference>
<name>A0AB39HEB3_9VIBR</name>
<gene>
    <name evidence="2" type="ORF">AB0763_00340</name>
</gene>
<dbReference type="PANTHER" id="PTHR42695:SF5">
    <property type="entry name" value="GLUTAMINE AMIDOTRANSFERASE YLR126C-RELATED"/>
    <property type="match status" value="1"/>
</dbReference>
<accession>A0AB39HEB3</accession>
<keyword evidence="2" id="KW-0378">Hydrolase</keyword>
<dbReference type="Pfam" id="PF00117">
    <property type="entry name" value="GATase"/>
    <property type="match status" value="1"/>
</dbReference>
<dbReference type="EMBL" id="CP162601">
    <property type="protein sequence ID" value="XDK25139.1"/>
    <property type="molecule type" value="Genomic_DNA"/>
</dbReference>
<organism evidence="2">
    <name type="scientific">Vibrio sp. HB236076</name>
    <dbReference type="NCBI Taxonomy" id="3232307"/>
    <lineage>
        <taxon>Bacteria</taxon>
        <taxon>Pseudomonadati</taxon>
        <taxon>Pseudomonadota</taxon>
        <taxon>Gammaproteobacteria</taxon>
        <taxon>Vibrionales</taxon>
        <taxon>Vibrionaceae</taxon>
        <taxon>Vibrio</taxon>
    </lineage>
</organism>
<protein>
    <submittedName>
        <fullName evidence="2">Gamma-glutamyl-gamma-aminobutyrate hydrolase family protein</fullName>
    </submittedName>
</protein>
<sequence>MKIGIIITGWVEPELARDFGEYADMIESTLAPAGQFEFECYQAINQQLPPTLHTCQGYIITGSVQDAFGDQAWIHALMAWIVDCEQAKVPLVGLCFGHQIICRALGGHVERSQHGWGLGVSQNRYLASAQATASNALPAQGVNDNNTLNILSCHQDQVTEIPQGFEVLAASDFCPYYFLRKDQHVLTIQGHPEFSLDFMAQVLELKKPHLNKAVYRNAKHSLTQRVDSAEFMTIIRQFLQR</sequence>